<dbReference type="Proteomes" id="UP000767291">
    <property type="component" value="Unassembled WGS sequence"/>
</dbReference>
<comment type="caution">
    <text evidence="2">The sequence shown here is derived from an EMBL/GenBank/DDBJ whole genome shotgun (WGS) entry which is preliminary data.</text>
</comment>
<keyword evidence="3" id="KW-1185">Reference proteome</keyword>
<dbReference type="SUPFAM" id="SSF54593">
    <property type="entry name" value="Glyoxalase/Bleomycin resistance protein/Dihydroxybiphenyl dioxygenase"/>
    <property type="match status" value="1"/>
</dbReference>
<gene>
    <name evidence="2" type="ORF">J2Z43_001862</name>
</gene>
<proteinExistence type="predicted"/>
<dbReference type="Pfam" id="PF00903">
    <property type="entry name" value="Glyoxalase"/>
    <property type="match status" value="1"/>
</dbReference>
<dbReference type="InterPro" id="IPR037523">
    <property type="entry name" value="VOC_core"/>
</dbReference>
<feature type="domain" description="VOC" evidence="1">
    <location>
        <begin position="1"/>
        <end position="125"/>
    </location>
</feature>
<dbReference type="InterPro" id="IPR029068">
    <property type="entry name" value="Glyas_Bleomycin-R_OHBP_Dase"/>
</dbReference>
<protein>
    <submittedName>
        <fullName evidence="2">Glyoxalase superfamily protein PhnB</fullName>
    </submittedName>
</protein>
<evidence type="ECO:0000313" key="3">
    <source>
        <dbReference type="Proteomes" id="UP000767291"/>
    </source>
</evidence>
<dbReference type="Gene3D" id="3.10.180.10">
    <property type="entry name" value="2,3-Dihydroxybiphenyl 1,2-Dioxygenase, domain 1"/>
    <property type="match status" value="1"/>
</dbReference>
<evidence type="ECO:0000313" key="2">
    <source>
        <dbReference type="EMBL" id="MBP1855467.1"/>
    </source>
</evidence>
<evidence type="ECO:0000259" key="1">
    <source>
        <dbReference type="PROSITE" id="PS51819"/>
    </source>
</evidence>
<dbReference type="RefSeq" id="WP_209456896.1">
    <property type="nucleotide sequence ID" value="NZ_BAAACS010000011.1"/>
</dbReference>
<name>A0ABS4EBZ4_9FIRM</name>
<dbReference type="PROSITE" id="PS51819">
    <property type="entry name" value="VOC"/>
    <property type="match status" value="1"/>
</dbReference>
<sequence length="147" mass="17437">MIGVEIDMVVPDSIKAITTYENIFEVDRIEVTDFIEGGNEAVFNMYGTRFHLLDENVEYHLIAPKENDPKPMWINIVVPNIKETYDKAMKQNCKEIQPITEMKEMGLINAMFEDPFHYIWMLHQIEREVSFKERCEILEEKFEENDN</sequence>
<dbReference type="EMBL" id="JAGGJX010000003">
    <property type="protein sequence ID" value="MBP1855467.1"/>
    <property type="molecule type" value="Genomic_DNA"/>
</dbReference>
<organism evidence="2 3">
    <name type="scientific">Metaclostridioides mangenotii</name>
    <dbReference type="NCBI Taxonomy" id="1540"/>
    <lineage>
        <taxon>Bacteria</taxon>
        <taxon>Bacillati</taxon>
        <taxon>Bacillota</taxon>
        <taxon>Clostridia</taxon>
        <taxon>Peptostreptococcales</taxon>
        <taxon>Peptostreptococcaceae</taxon>
        <taxon>Metaclostridioides</taxon>
    </lineage>
</organism>
<reference evidence="2 3" key="1">
    <citation type="submission" date="2021-03" db="EMBL/GenBank/DDBJ databases">
        <title>Genomic Encyclopedia of Type Strains, Phase IV (KMG-IV): sequencing the most valuable type-strain genomes for metagenomic binning, comparative biology and taxonomic classification.</title>
        <authorList>
            <person name="Goeker M."/>
        </authorList>
    </citation>
    <scope>NUCLEOTIDE SEQUENCE [LARGE SCALE GENOMIC DNA]</scope>
    <source>
        <strain evidence="2 3">DSM 1289</strain>
    </source>
</reference>
<accession>A0ABS4EBZ4</accession>
<dbReference type="InterPro" id="IPR004360">
    <property type="entry name" value="Glyas_Fos-R_dOase_dom"/>
</dbReference>